<dbReference type="EMBL" id="JRXF01000010">
    <property type="protein sequence ID" value="KOC93874.1"/>
    <property type="molecule type" value="Genomic_DNA"/>
</dbReference>
<evidence type="ECO:0000256" key="9">
    <source>
        <dbReference type="RuleBase" id="RU363032"/>
    </source>
</evidence>
<keyword evidence="4" id="KW-0997">Cell inner membrane</keyword>
<dbReference type="PANTHER" id="PTHR43163:SF6">
    <property type="entry name" value="DIPEPTIDE TRANSPORT SYSTEM PERMEASE PROTEIN DPPB-RELATED"/>
    <property type="match status" value="1"/>
</dbReference>
<organism evidence="12 13">
    <name type="scientific">Winslowiella iniecta</name>
    <dbReference type="NCBI Taxonomy" id="1560201"/>
    <lineage>
        <taxon>Bacteria</taxon>
        <taxon>Pseudomonadati</taxon>
        <taxon>Pseudomonadota</taxon>
        <taxon>Gammaproteobacteria</taxon>
        <taxon>Enterobacterales</taxon>
        <taxon>Erwiniaceae</taxon>
        <taxon>Winslowiella</taxon>
    </lineage>
</organism>
<dbReference type="EMBL" id="JRXE01000015">
    <property type="protein sequence ID" value="KOC89572.1"/>
    <property type="molecule type" value="Genomic_DNA"/>
</dbReference>
<dbReference type="PANTHER" id="PTHR43163">
    <property type="entry name" value="DIPEPTIDE TRANSPORT SYSTEM PERMEASE PROTEIN DPPB-RELATED"/>
    <property type="match status" value="1"/>
</dbReference>
<dbReference type="CDD" id="cd06261">
    <property type="entry name" value="TM_PBP2"/>
    <property type="match status" value="1"/>
</dbReference>
<keyword evidence="3" id="KW-1003">Cell membrane</keyword>
<evidence type="ECO:0000313" key="14">
    <source>
        <dbReference type="Proteomes" id="UP000037088"/>
    </source>
</evidence>
<keyword evidence="6 9" id="KW-1133">Transmembrane helix</keyword>
<dbReference type="Pfam" id="PF19300">
    <property type="entry name" value="BPD_transp_1_N"/>
    <property type="match status" value="1"/>
</dbReference>
<dbReference type="AlphaFoldDB" id="A0A0L7TET7"/>
<keyword evidence="7 9" id="KW-0472">Membrane</keyword>
<feature type="transmembrane region" description="Helical" evidence="9">
    <location>
        <begin position="135"/>
        <end position="157"/>
    </location>
</feature>
<evidence type="ECO:0000256" key="2">
    <source>
        <dbReference type="ARBA" id="ARBA00022448"/>
    </source>
</evidence>
<proteinExistence type="inferred from homology"/>
<comment type="caution">
    <text evidence="12">The sequence shown here is derived from an EMBL/GenBank/DDBJ whole genome shotgun (WGS) entry which is preliminary data.</text>
</comment>
<feature type="transmembrane region" description="Helical" evidence="9">
    <location>
        <begin position="12"/>
        <end position="30"/>
    </location>
</feature>
<evidence type="ECO:0000256" key="6">
    <source>
        <dbReference type="ARBA" id="ARBA00022989"/>
    </source>
</evidence>
<dbReference type="InterPro" id="IPR035906">
    <property type="entry name" value="MetI-like_sf"/>
</dbReference>
<feature type="transmembrane region" description="Helical" evidence="9">
    <location>
        <begin position="100"/>
        <end position="123"/>
    </location>
</feature>
<gene>
    <name evidence="11" type="ORF">NG42_12050</name>
    <name evidence="12" type="ORF">NG43_07895</name>
</gene>
<evidence type="ECO:0000313" key="12">
    <source>
        <dbReference type="EMBL" id="KOC93874.1"/>
    </source>
</evidence>
<dbReference type="Pfam" id="PF00528">
    <property type="entry name" value="BPD_transp_1"/>
    <property type="match status" value="1"/>
</dbReference>
<feature type="domain" description="ABC transmembrane type-1" evidence="10">
    <location>
        <begin position="96"/>
        <end position="307"/>
    </location>
</feature>
<dbReference type="PROSITE" id="PS50928">
    <property type="entry name" value="ABC_TM1"/>
    <property type="match status" value="1"/>
</dbReference>
<dbReference type="GO" id="GO:0055085">
    <property type="term" value="P:transmembrane transport"/>
    <property type="evidence" value="ECO:0007669"/>
    <property type="project" value="InterPro"/>
</dbReference>
<evidence type="ECO:0000313" key="13">
    <source>
        <dbReference type="Proteomes" id="UP000036851"/>
    </source>
</evidence>
<dbReference type="SUPFAM" id="SSF161098">
    <property type="entry name" value="MetI-like"/>
    <property type="match status" value="1"/>
</dbReference>
<dbReference type="Gene3D" id="1.10.3720.10">
    <property type="entry name" value="MetI-like"/>
    <property type="match status" value="1"/>
</dbReference>
<dbReference type="STRING" id="1560201.NG42_12050"/>
<keyword evidence="2 9" id="KW-0813">Transport</keyword>
<evidence type="ECO:0000256" key="7">
    <source>
        <dbReference type="ARBA" id="ARBA00023136"/>
    </source>
</evidence>
<dbReference type="PATRIC" id="fig|1560201.3.peg.2571"/>
<feature type="transmembrane region" description="Helical" evidence="9">
    <location>
        <begin position="288"/>
        <end position="314"/>
    </location>
</feature>
<dbReference type="InterPro" id="IPR045621">
    <property type="entry name" value="BPD_transp_1_N"/>
</dbReference>
<dbReference type="InterPro" id="IPR000515">
    <property type="entry name" value="MetI-like"/>
</dbReference>
<reference evidence="13 14" key="1">
    <citation type="journal article" date="2015" name="Int. J. Syst. Evol. Microbiol.">
        <title>Erwinia iniecta sp. nov., isolated from Russian wheat aphids (Diuraphis noxia).</title>
        <authorList>
            <person name="Campillo T."/>
            <person name="Luna E."/>
            <person name="Portier P."/>
            <person name="Fischer-Le Saux M."/>
            <person name="Lapitan N."/>
            <person name="Tisserat N.A."/>
            <person name="Leach J.E."/>
        </authorList>
    </citation>
    <scope>NUCLEOTIDE SEQUENCE [LARGE SCALE GENOMIC DNA]</scope>
    <source>
        <strain evidence="11 14">B120</strain>
        <strain evidence="12 13">B149</strain>
    </source>
</reference>
<dbReference type="Proteomes" id="UP000037088">
    <property type="component" value="Unassembled WGS sequence"/>
</dbReference>
<dbReference type="RefSeq" id="WP_052899647.1">
    <property type="nucleotide sequence ID" value="NZ_JRXE01000015.1"/>
</dbReference>
<keyword evidence="14" id="KW-1185">Reference proteome</keyword>
<dbReference type="Proteomes" id="UP000036851">
    <property type="component" value="Unassembled WGS sequence"/>
</dbReference>
<evidence type="ECO:0000256" key="5">
    <source>
        <dbReference type="ARBA" id="ARBA00022692"/>
    </source>
</evidence>
<evidence type="ECO:0000256" key="3">
    <source>
        <dbReference type="ARBA" id="ARBA00022475"/>
    </source>
</evidence>
<keyword evidence="5 9" id="KW-0812">Transmembrane</keyword>
<evidence type="ECO:0000256" key="4">
    <source>
        <dbReference type="ARBA" id="ARBA00022519"/>
    </source>
</evidence>
<evidence type="ECO:0000313" key="11">
    <source>
        <dbReference type="EMBL" id="KOC89572.1"/>
    </source>
</evidence>
<dbReference type="GO" id="GO:0005886">
    <property type="term" value="C:plasma membrane"/>
    <property type="evidence" value="ECO:0007669"/>
    <property type="project" value="UniProtKB-SubCell"/>
</dbReference>
<evidence type="ECO:0000256" key="1">
    <source>
        <dbReference type="ARBA" id="ARBA00004429"/>
    </source>
</evidence>
<dbReference type="OrthoDB" id="9805855at2"/>
<comment type="similarity">
    <text evidence="8">Belongs to the binding-protein-dependent transport system permease family. OppBC subfamily.</text>
</comment>
<evidence type="ECO:0000259" key="10">
    <source>
        <dbReference type="PROSITE" id="PS50928"/>
    </source>
</evidence>
<comment type="subcellular location">
    <subcellularLocation>
        <location evidence="1">Cell inner membrane</location>
        <topology evidence="1">Multi-pass membrane protein</topology>
    </subcellularLocation>
    <subcellularLocation>
        <location evidence="9">Cell membrane</location>
        <topology evidence="9">Multi-pass membrane protein</topology>
    </subcellularLocation>
</comment>
<accession>A0A0L7TET7</accession>
<protein>
    <submittedName>
        <fullName evidence="12">Peptide permease</fullName>
    </submittedName>
</protein>
<evidence type="ECO:0000256" key="8">
    <source>
        <dbReference type="ARBA" id="ARBA00024202"/>
    </source>
</evidence>
<feature type="transmembrane region" description="Helical" evidence="9">
    <location>
        <begin position="188"/>
        <end position="207"/>
    </location>
</feature>
<name>A0A0L7TET7_9GAMM</name>
<sequence length="322" mass="35610">MLSTYFLRRLLIALPVMLGISVLVFALINLQPGDPYALMIDPSAPPAVKEALLQQVGYYDPWYVKYLKWLWRMAHGDFGYSLHYRDQVSTVIASRIGNTLLLAGAALLIALLIALPAAVFSALKRQSAIDYLATGFSVVCISVPAFFMGLLLIKVFAVDLRWLPVSGKVTLGKSFTQTGYLIDVARHLLLPALVLGLMNSAIFIKYLRTSMVSILEQDFIRALRARGLETSSIIWRHALKNAARPIITILSLEIPVLFSGALMTETVFSWPGIGRLNYEAVLNRDYSLLMGIIMLLALITLAANLIADLLYALIDPRVRIGS</sequence>
<feature type="transmembrane region" description="Helical" evidence="9">
    <location>
        <begin position="246"/>
        <end position="268"/>
    </location>
</feature>